<gene>
    <name evidence="2" type="primary">Dgri\GH14690</name>
    <name evidence="2" type="ORF">Dgri_GH14690</name>
</gene>
<reference evidence="2 3" key="1">
    <citation type="journal article" date="2007" name="Nature">
        <title>Evolution of genes and genomes on the Drosophila phylogeny.</title>
        <authorList>
            <consortium name="Drosophila 12 Genomes Consortium"/>
            <person name="Clark A.G."/>
            <person name="Eisen M.B."/>
            <person name="Smith D.R."/>
            <person name="Bergman C.M."/>
            <person name="Oliver B."/>
            <person name="Markow T.A."/>
            <person name="Kaufman T.C."/>
            <person name="Kellis M."/>
            <person name="Gelbart W."/>
            <person name="Iyer V.N."/>
            <person name="Pollard D.A."/>
            <person name="Sackton T.B."/>
            <person name="Larracuente A.M."/>
            <person name="Singh N.D."/>
            <person name="Abad J.P."/>
            <person name="Abt D.N."/>
            <person name="Adryan B."/>
            <person name="Aguade M."/>
            <person name="Akashi H."/>
            <person name="Anderson W.W."/>
            <person name="Aquadro C.F."/>
            <person name="Ardell D.H."/>
            <person name="Arguello R."/>
            <person name="Artieri C.G."/>
            <person name="Barbash D.A."/>
            <person name="Barker D."/>
            <person name="Barsanti P."/>
            <person name="Batterham P."/>
            <person name="Batzoglou S."/>
            <person name="Begun D."/>
            <person name="Bhutkar A."/>
            <person name="Blanco E."/>
            <person name="Bosak S.A."/>
            <person name="Bradley R.K."/>
            <person name="Brand A.D."/>
            <person name="Brent M.R."/>
            <person name="Brooks A.N."/>
            <person name="Brown R.H."/>
            <person name="Butlin R.K."/>
            <person name="Caggese C."/>
            <person name="Calvi B.R."/>
            <person name="Bernardo de Carvalho A."/>
            <person name="Caspi A."/>
            <person name="Castrezana S."/>
            <person name="Celniker S.E."/>
            <person name="Chang J.L."/>
            <person name="Chapple C."/>
            <person name="Chatterji S."/>
            <person name="Chinwalla A."/>
            <person name="Civetta A."/>
            <person name="Clifton S.W."/>
            <person name="Comeron J.M."/>
            <person name="Costello J.C."/>
            <person name="Coyne J.A."/>
            <person name="Daub J."/>
            <person name="David R.G."/>
            <person name="Delcher A.L."/>
            <person name="Delehaunty K."/>
            <person name="Do C.B."/>
            <person name="Ebling H."/>
            <person name="Edwards K."/>
            <person name="Eickbush T."/>
            <person name="Evans J.D."/>
            <person name="Filipski A."/>
            <person name="Findeiss S."/>
            <person name="Freyhult E."/>
            <person name="Fulton L."/>
            <person name="Fulton R."/>
            <person name="Garcia A.C."/>
            <person name="Gardiner A."/>
            <person name="Garfield D.A."/>
            <person name="Garvin B.E."/>
            <person name="Gibson G."/>
            <person name="Gilbert D."/>
            <person name="Gnerre S."/>
            <person name="Godfrey J."/>
            <person name="Good R."/>
            <person name="Gotea V."/>
            <person name="Gravely B."/>
            <person name="Greenberg A.J."/>
            <person name="Griffiths-Jones S."/>
            <person name="Gross S."/>
            <person name="Guigo R."/>
            <person name="Gustafson E.A."/>
            <person name="Haerty W."/>
            <person name="Hahn M.W."/>
            <person name="Halligan D.L."/>
            <person name="Halpern A.L."/>
            <person name="Halter G.M."/>
            <person name="Han M.V."/>
            <person name="Heger A."/>
            <person name="Hillier L."/>
            <person name="Hinrichs A.S."/>
            <person name="Holmes I."/>
            <person name="Hoskins R.A."/>
            <person name="Hubisz M.J."/>
            <person name="Hultmark D."/>
            <person name="Huntley M.A."/>
            <person name="Jaffe D.B."/>
            <person name="Jagadeeshan S."/>
            <person name="Jeck W.R."/>
            <person name="Johnson J."/>
            <person name="Jones C.D."/>
            <person name="Jordan W.C."/>
            <person name="Karpen G.H."/>
            <person name="Kataoka E."/>
            <person name="Keightley P.D."/>
            <person name="Kheradpour P."/>
            <person name="Kirkness E.F."/>
            <person name="Koerich L.B."/>
            <person name="Kristiansen K."/>
            <person name="Kudrna D."/>
            <person name="Kulathinal R.J."/>
            <person name="Kumar S."/>
            <person name="Kwok R."/>
            <person name="Lander E."/>
            <person name="Langley C.H."/>
            <person name="Lapoint R."/>
            <person name="Lazzaro B.P."/>
            <person name="Lee S.J."/>
            <person name="Levesque L."/>
            <person name="Li R."/>
            <person name="Lin C.F."/>
            <person name="Lin M.F."/>
            <person name="Lindblad-Toh K."/>
            <person name="Llopart A."/>
            <person name="Long M."/>
            <person name="Low L."/>
            <person name="Lozovsky E."/>
            <person name="Lu J."/>
            <person name="Luo M."/>
            <person name="Machado C.A."/>
            <person name="Makalowski W."/>
            <person name="Marzo M."/>
            <person name="Matsuda M."/>
            <person name="Matzkin L."/>
            <person name="McAllister B."/>
            <person name="McBride C.S."/>
            <person name="McKernan B."/>
            <person name="McKernan K."/>
            <person name="Mendez-Lago M."/>
            <person name="Minx P."/>
            <person name="Mollenhauer M.U."/>
            <person name="Montooth K."/>
            <person name="Mount S.M."/>
            <person name="Mu X."/>
            <person name="Myers E."/>
            <person name="Negre B."/>
            <person name="Newfeld S."/>
            <person name="Nielsen R."/>
            <person name="Noor M.A."/>
            <person name="O'Grady P."/>
            <person name="Pachter L."/>
            <person name="Papaceit M."/>
            <person name="Parisi M.J."/>
            <person name="Parisi M."/>
            <person name="Parts L."/>
            <person name="Pedersen J.S."/>
            <person name="Pesole G."/>
            <person name="Phillippy A.M."/>
            <person name="Ponting C.P."/>
            <person name="Pop M."/>
            <person name="Porcelli D."/>
            <person name="Powell J.R."/>
            <person name="Prohaska S."/>
            <person name="Pruitt K."/>
            <person name="Puig M."/>
            <person name="Quesneville H."/>
            <person name="Ram K.R."/>
            <person name="Rand D."/>
            <person name="Rasmussen M.D."/>
            <person name="Reed L.K."/>
            <person name="Reenan R."/>
            <person name="Reily A."/>
            <person name="Remington K.A."/>
            <person name="Rieger T.T."/>
            <person name="Ritchie M.G."/>
            <person name="Robin C."/>
            <person name="Rogers Y.H."/>
            <person name="Rohde C."/>
            <person name="Rozas J."/>
            <person name="Rubenfield M.J."/>
            <person name="Ruiz A."/>
            <person name="Russo S."/>
            <person name="Salzberg S.L."/>
            <person name="Sanchez-Gracia A."/>
            <person name="Saranga D.J."/>
            <person name="Sato H."/>
            <person name="Schaeffer S.W."/>
            <person name="Schatz M.C."/>
            <person name="Schlenke T."/>
            <person name="Schwartz R."/>
            <person name="Segarra C."/>
            <person name="Singh R.S."/>
            <person name="Sirot L."/>
            <person name="Sirota M."/>
            <person name="Sisneros N.B."/>
            <person name="Smith C.D."/>
            <person name="Smith T.F."/>
            <person name="Spieth J."/>
            <person name="Stage D.E."/>
            <person name="Stark A."/>
            <person name="Stephan W."/>
            <person name="Strausberg R.L."/>
            <person name="Strempel S."/>
            <person name="Sturgill D."/>
            <person name="Sutton G."/>
            <person name="Sutton G.G."/>
            <person name="Tao W."/>
            <person name="Teichmann S."/>
            <person name="Tobari Y.N."/>
            <person name="Tomimura Y."/>
            <person name="Tsolas J.M."/>
            <person name="Valente V.L."/>
            <person name="Venter E."/>
            <person name="Venter J.C."/>
            <person name="Vicario S."/>
            <person name="Vieira F.G."/>
            <person name="Vilella A.J."/>
            <person name="Villasante A."/>
            <person name="Walenz B."/>
            <person name="Wang J."/>
            <person name="Wasserman M."/>
            <person name="Watts T."/>
            <person name="Wilson D."/>
            <person name="Wilson R.K."/>
            <person name="Wing R.A."/>
            <person name="Wolfner M.F."/>
            <person name="Wong A."/>
            <person name="Wong G.K."/>
            <person name="Wu C.I."/>
            <person name="Wu G."/>
            <person name="Yamamoto D."/>
            <person name="Yang H.P."/>
            <person name="Yang S.P."/>
            <person name="Yorke J.A."/>
            <person name="Yoshida K."/>
            <person name="Zdobnov E."/>
            <person name="Zhang P."/>
            <person name="Zhang Y."/>
            <person name="Zimin A.V."/>
            <person name="Baldwin J."/>
            <person name="Abdouelleil A."/>
            <person name="Abdulkadir J."/>
            <person name="Abebe A."/>
            <person name="Abera B."/>
            <person name="Abreu J."/>
            <person name="Acer S.C."/>
            <person name="Aftuck L."/>
            <person name="Alexander A."/>
            <person name="An P."/>
            <person name="Anderson E."/>
            <person name="Anderson S."/>
            <person name="Arachi H."/>
            <person name="Azer M."/>
            <person name="Bachantsang P."/>
            <person name="Barry A."/>
            <person name="Bayul T."/>
            <person name="Berlin A."/>
            <person name="Bessette D."/>
            <person name="Bloom T."/>
            <person name="Blye J."/>
            <person name="Boguslavskiy L."/>
            <person name="Bonnet C."/>
            <person name="Boukhgalter B."/>
            <person name="Bourzgui I."/>
            <person name="Brown A."/>
            <person name="Cahill P."/>
            <person name="Channer S."/>
            <person name="Cheshatsang Y."/>
            <person name="Chuda L."/>
            <person name="Citroen M."/>
            <person name="Collymore A."/>
            <person name="Cooke P."/>
            <person name="Costello M."/>
            <person name="D'Aco K."/>
            <person name="Daza R."/>
            <person name="De Haan G."/>
            <person name="DeGray S."/>
            <person name="DeMaso C."/>
            <person name="Dhargay N."/>
            <person name="Dooley K."/>
            <person name="Dooley E."/>
            <person name="Doricent M."/>
            <person name="Dorje P."/>
            <person name="Dorjee K."/>
            <person name="Dupes A."/>
            <person name="Elong R."/>
            <person name="Falk J."/>
            <person name="Farina A."/>
            <person name="Faro S."/>
            <person name="Ferguson D."/>
            <person name="Fisher S."/>
            <person name="Foley C.D."/>
            <person name="Franke A."/>
            <person name="Friedrich D."/>
            <person name="Gadbois L."/>
            <person name="Gearin G."/>
            <person name="Gearin C.R."/>
            <person name="Giannoukos G."/>
            <person name="Goode T."/>
            <person name="Graham J."/>
            <person name="Grandbois E."/>
            <person name="Grewal S."/>
            <person name="Gyaltsen K."/>
            <person name="Hafez N."/>
            <person name="Hagos B."/>
            <person name="Hall J."/>
            <person name="Henson C."/>
            <person name="Hollinger A."/>
            <person name="Honan T."/>
            <person name="Huard M.D."/>
            <person name="Hughes L."/>
            <person name="Hurhula B."/>
            <person name="Husby M.E."/>
            <person name="Kamat A."/>
            <person name="Kanga B."/>
            <person name="Kashin S."/>
            <person name="Khazanovich D."/>
            <person name="Kisner P."/>
            <person name="Lance K."/>
            <person name="Lara M."/>
            <person name="Lee W."/>
            <person name="Lennon N."/>
            <person name="Letendre F."/>
            <person name="LeVine R."/>
            <person name="Lipovsky A."/>
            <person name="Liu X."/>
            <person name="Liu J."/>
            <person name="Liu S."/>
            <person name="Lokyitsang T."/>
            <person name="Lokyitsang Y."/>
            <person name="Lubonja R."/>
            <person name="Lui A."/>
            <person name="MacDonald P."/>
            <person name="Magnisalis V."/>
            <person name="Maru K."/>
            <person name="Matthews C."/>
            <person name="McCusker W."/>
            <person name="McDonough S."/>
            <person name="Mehta T."/>
            <person name="Meldrim J."/>
            <person name="Meneus L."/>
            <person name="Mihai O."/>
            <person name="Mihalev A."/>
            <person name="Mihova T."/>
            <person name="Mittelman R."/>
            <person name="Mlenga V."/>
            <person name="Montmayeur A."/>
            <person name="Mulrain L."/>
            <person name="Navidi A."/>
            <person name="Naylor J."/>
            <person name="Negash T."/>
            <person name="Nguyen T."/>
            <person name="Nguyen N."/>
            <person name="Nicol R."/>
            <person name="Norbu C."/>
            <person name="Norbu N."/>
            <person name="Novod N."/>
            <person name="O'Neill B."/>
            <person name="Osman S."/>
            <person name="Markiewicz E."/>
            <person name="Oyono O.L."/>
            <person name="Patti C."/>
            <person name="Phunkhang P."/>
            <person name="Pierre F."/>
            <person name="Priest M."/>
            <person name="Raghuraman S."/>
            <person name="Rege F."/>
            <person name="Reyes R."/>
            <person name="Rise C."/>
            <person name="Rogov P."/>
            <person name="Ross K."/>
            <person name="Ryan E."/>
            <person name="Settipalli S."/>
            <person name="Shea T."/>
            <person name="Sherpa N."/>
            <person name="Shi L."/>
            <person name="Shih D."/>
            <person name="Sparrow T."/>
            <person name="Spaulding J."/>
            <person name="Stalker J."/>
            <person name="Stange-Thomann N."/>
            <person name="Stavropoulos S."/>
            <person name="Stone C."/>
            <person name="Strader C."/>
            <person name="Tesfaye S."/>
            <person name="Thomson T."/>
            <person name="Thoulutsang Y."/>
            <person name="Thoulutsang D."/>
            <person name="Topham K."/>
            <person name="Topping I."/>
            <person name="Tsamla T."/>
            <person name="Vassiliev H."/>
            <person name="Vo A."/>
            <person name="Wangchuk T."/>
            <person name="Wangdi T."/>
            <person name="Weiand M."/>
            <person name="Wilkinson J."/>
            <person name="Wilson A."/>
            <person name="Yadav S."/>
            <person name="Young G."/>
            <person name="Yu Q."/>
            <person name="Zembek L."/>
            <person name="Zhong D."/>
            <person name="Zimmer A."/>
            <person name="Zwirko Z."/>
            <person name="Jaffe D.B."/>
            <person name="Alvarez P."/>
            <person name="Brockman W."/>
            <person name="Butler J."/>
            <person name="Chin C."/>
            <person name="Gnerre S."/>
            <person name="Grabherr M."/>
            <person name="Kleber M."/>
            <person name="Mauceli E."/>
            <person name="MacCallum I."/>
        </authorList>
    </citation>
    <scope>NUCLEOTIDE SEQUENCE [LARGE SCALE GENOMIC DNA]</scope>
    <source>
        <strain evidence="3">Tucson 15287-2541.00</strain>
    </source>
</reference>
<dbReference type="HOGENOM" id="CLU_2374965_0_0_1"/>
<dbReference type="Proteomes" id="UP000001070">
    <property type="component" value="Unassembled WGS sequence"/>
</dbReference>
<keyword evidence="1" id="KW-0472">Membrane</keyword>
<proteinExistence type="predicted"/>
<sequence length="95" mass="9702">MVGGGVANGGHLLGLIAFARKIARVLLSLSLLCGILLLSVYLGSHSNDGADVNPYSITSTNDDGSLVMTSIIISNSAPIAAFSQNNPHPAESNPI</sequence>
<dbReference type="InParanoid" id="B4IXC9"/>
<feature type="transmembrane region" description="Helical" evidence="1">
    <location>
        <begin position="25"/>
        <end position="44"/>
    </location>
</feature>
<protein>
    <submittedName>
        <fullName evidence="2">GH14690</fullName>
    </submittedName>
</protein>
<organism evidence="3">
    <name type="scientific">Drosophila grimshawi</name>
    <name type="common">Hawaiian fruit fly</name>
    <name type="synonym">Idiomyia grimshawi</name>
    <dbReference type="NCBI Taxonomy" id="7222"/>
    <lineage>
        <taxon>Eukaryota</taxon>
        <taxon>Metazoa</taxon>
        <taxon>Ecdysozoa</taxon>
        <taxon>Arthropoda</taxon>
        <taxon>Hexapoda</taxon>
        <taxon>Insecta</taxon>
        <taxon>Pterygota</taxon>
        <taxon>Neoptera</taxon>
        <taxon>Endopterygota</taxon>
        <taxon>Diptera</taxon>
        <taxon>Brachycera</taxon>
        <taxon>Muscomorpha</taxon>
        <taxon>Ephydroidea</taxon>
        <taxon>Drosophilidae</taxon>
        <taxon>Drosophila</taxon>
        <taxon>Hawaiian Drosophila</taxon>
    </lineage>
</organism>
<dbReference type="AlphaFoldDB" id="B4IXC9"/>
<keyword evidence="1" id="KW-0812">Transmembrane</keyword>
<name>B4IXC9_DROGR</name>
<evidence type="ECO:0000256" key="1">
    <source>
        <dbReference type="SAM" id="Phobius"/>
    </source>
</evidence>
<keyword evidence="3" id="KW-1185">Reference proteome</keyword>
<accession>B4IXC9</accession>
<dbReference type="eggNOG" id="KOG0439">
    <property type="taxonomic scope" value="Eukaryota"/>
</dbReference>
<keyword evidence="1" id="KW-1133">Transmembrane helix</keyword>
<dbReference type="STRING" id="7222.B4IXC9"/>
<dbReference type="EMBL" id="CH916366">
    <property type="protein sequence ID" value="EDV97461.1"/>
    <property type="molecule type" value="Genomic_DNA"/>
</dbReference>
<evidence type="ECO:0000313" key="3">
    <source>
        <dbReference type="Proteomes" id="UP000001070"/>
    </source>
</evidence>
<evidence type="ECO:0000313" key="2">
    <source>
        <dbReference type="EMBL" id="EDV97461.1"/>
    </source>
</evidence>